<dbReference type="InterPro" id="IPR011626">
    <property type="entry name" value="Alpha-macroglobulin_TED"/>
</dbReference>
<dbReference type="Gene3D" id="1.20.91.20">
    <property type="entry name" value="Anaphylotoxins (complement system)"/>
    <property type="match status" value="1"/>
</dbReference>
<dbReference type="SUPFAM" id="SSF48239">
    <property type="entry name" value="Terpenoid cyclases/Protein prenyltransferases"/>
    <property type="match status" value="1"/>
</dbReference>
<dbReference type="PROSITE" id="PS01177">
    <property type="entry name" value="ANAPHYLATOXIN_1"/>
    <property type="match status" value="1"/>
</dbReference>
<dbReference type="SUPFAM" id="SSF49410">
    <property type="entry name" value="Alpha-macroglobulin receptor domain"/>
    <property type="match status" value="1"/>
</dbReference>
<dbReference type="PROSITE" id="PS00477">
    <property type="entry name" value="ALPHA_2_MACROGLOBULIN"/>
    <property type="match status" value="1"/>
</dbReference>
<dbReference type="Proteomes" id="UP001205998">
    <property type="component" value="Unassembled WGS sequence"/>
</dbReference>
<dbReference type="SUPFAM" id="SSF50242">
    <property type="entry name" value="TIMP-like"/>
    <property type="match status" value="1"/>
</dbReference>
<dbReference type="InterPro" id="IPR008930">
    <property type="entry name" value="Terpenoid_cyclase/PrenylTrfase"/>
</dbReference>
<dbReference type="PANTHER" id="PTHR11412">
    <property type="entry name" value="MACROGLOBULIN / COMPLEMENT"/>
    <property type="match status" value="1"/>
</dbReference>
<dbReference type="AlphaFoldDB" id="A0AAD5AV58"/>
<evidence type="ECO:0000256" key="2">
    <source>
        <dbReference type="ARBA" id="ARBA00022525"/>
    </source>
</evidence>
<proteinExistence type="predicted"/>
<protein>
    <submittedName>
        <fullName evidence="6">Complement C3-H1-like</fullName>
    </submittedName>
</protein>
<dbReference type="Pfam" id="PF07678">
    <property type="entry name" value="TED_complement"/>
    <property type="match status" value="2"/>
</dbReference>
<dbReference type="InterPro" id="IPR036595">
    <property type="entry name" value="A-macroglobulin_rcpt-bd_sf"/>
</dbReference>
<reference evidence="6" key="1">
    <citation type="submission" date="2018-07" db="EMBL/GenBank/DDBJ databases">
        <title>Comparative genomics of catfishes provides insights into carnivory and benthic adaptation.</title>
        <authorList>
            <person name="Zhang Y."/>
            <person name="Wang D."/>
            <person name="Peng Z."/>
            <person name="Zheng S."/>
            <person name="Shao F."/>
            <person name="Tao W."/>
        </authorList>
    </citation>
    <scope>NUCLEOTIDE SEQUENCE</scope>
    <source>
        <strain evidence="6">Chongqing</strain>
    </source>
</reference>
<feature type="compositionally biased region" description="Basic and acidic residues" evidence="4">
    <location>
        <begin position="609"/>
        <end position="620"/>
    </location>
</feature>
<evidence type="ECO:0000256" key="3">
    <source>
        <dbReference type="ARBA" id="ARBA00023157"/>
    </source>
</evidence>
<dbReference type="InterPro" id="IPR018081">
    <property type="entry name" value="Anaphylatoxin_comp_syst"/>
</dbReference>
<dbReference type="InterPro" id="IPR009048">
    <property type="entry name" value="A-macroglobulin_rcpt-bd"/>
</dbReference>
<evidence type="ECO:0000259" key="5">
    <source>
        <dbReference type="PROSITE" id="PS01178"/>
    </source>
</evidence>
<dbReference type="InterPro" id="IPR047565">
    <property type="entry name" value="Alpha-macroglob_thiol-ester_cl"/>
</dbReference>
<dbReference type="Pfam" id="PF01821">
    <property type="entry name" value="ANATO"/>
    <property type="match status" value="1"/>
</dbReference>
<dbReference type="GO" id="GO:0005615">
    <property type="term" value="C:extracellular space"/>
    <property type="evidence" value="ECO:0007669"/>
    <property type="project" value="InterPro"/>
</dbReference>
<keyword evidence="3" id="KW-1015">Disulfide bond</keyword>
<dbReference type="InterPro" id="IPR000020">
    <property type="entry name" value="Anaphylatoxin/fibulin"/>
</dbReference>
<dbReference type="Gene3D" id="2.60.120.1540">
    <property type="match status" value="1"/>
</dbReference>
<comment type="caution">
    <text evidence="6">The sequence shown here is derived from an EMBL/GenBank/DDBJ whole genome shotgun (WGS) entry which is preliminary data.</text>
</comment>
<evidence type="ECO:0000313" key="6">
    <source>
        <dbReference type="EMBL" id="KAI5623478.1"/>
    </source>
</evidence>
<comment type="subcellular location">
    <subcellularLocation>
        <location evidence="1">Secreted</location>
    </subcellularLocation>
</comment>
<dbReference type="FunFam" id="2.60.40.10:FF:000155">
    <property type="entry name" value="complement C3 isoform X1"/>
    <property type="match status" value="1"/>
</dbReference>
<feature type="domain" description="Anaphylatoxin-like" evidence="5">
    <location>
        <begin position="9"/>
        <end position="44"/>
    </location>
</feature>
<keyword evidence="7" id="KW-1185">Reference proteome</keyword>
<dbReference type="SUPFAM" id="SSF47686">
    <property type="entry name" value="Anaphylotoxins (complement system)"/>
    <property type="match status" value="1"/>
</dbReference>
<dbReference type="Pfam" id="PF00207">
    <property type="entry name" value="A2M"/>
    <property type="match status" value="1"/>
</dbReference>
<dbReference type="SMART" id="SM01360">
    <property type="entry name" value="A2M"/>
    <property type="match status" value="1"/>
</dbReference>
<dbReference type="Pfam" id="PF07677">
    <property type="entry name" value="A2M_recep"/>
    <property type="match status" value="1"/>
</dbReference>
<dbReference type="CDD" id="cd00017">
    <property type="entry name" value="ANATO"/>
    <property type="match status" value="1"/>
</dbReference>
<evidence type="ECO:0000256" key="4">
    <source>
        <dbReference type="SAM" id="MobiDB-lite"/>
    </source>
</evidence>
<dbReference type="InterPro" id="IPR013783">
    <property type="entry name" value="Ig-like_fold"/>
</dbReference>
<dbReference type="Gene3D" id="2.20.130.20">
    <property type="match status" value="1"/>
</dbReference>
<dbReference type="PROSITE" id="PS01178">
    <property type="entry name" value="ANAPHYLATOXIN_2"/>
    <property type="match status" value="1"/>
</dbReference>
<dbReference type="SMART" id="SM01361">
    <property type="entry name" value="A2M_recep"/>
    <property type="match status" value="1"/>
</dbReference>
<name>A0AAD5AV58_SILAS</name>
<dbReference type="InterPro" id="IPR050473">
    <property type="entry name" value="A2M/Complement_sys"/>
</dbReference>
<feature type="region of interest" description="Disordered" evidence="4">
    <location>
        <begin position="592"/>
        <end position="620"/>
    </location>
</feature>
<dbReference type="InterPro" id="IPR008993">
    <property type="entry name" value="TIMP-like_OB-fold"/>
</dbReference>
<dbReference type="EMBL" id="MU551603">
    <property type="protein sequence ID" value="KAI5623478.1"/>
    <property type="molecule type" value="Genomic_DNA"/>
</dbReference>
<evidence type="ECO:0000313" key="7">
    <source>
        <dbReference type="Proteomes" id="UP001205998"/>
    </source>
</evidence>
<dbReference type="InterPro" id="IPR001599">
    <property type="entry name" value="Macroglobln_a2"/>
</dbReference>
<dbReference type="InterPro" id="IPR019742">
    <property type="entry name" value="MacrogloblnA2_CS"/>
</dbReference>
<dbReference type="SMART" id="SM01419">
    <property type="entry name" value="Thiol-ester_cl"/>
    <property type="match status" value="1"/>
</dbReference>
<evidence type="ECO:0000256" key="1">
    <source>
        <dbReference type="ARBA" id="ARBA00004613"/>
    </source>
</evidence>
<gene>
    <name evidence="6" type="ORF">C0J50_17265</name>
</gene>
<dbReference type="Gene3D" id="1.50.10.20">
    <property type="match status" value="1"/>
</dbReference>
<organism evidence="6 7">
    <name type="scientific">Silurus asotus</name>
    <name type="common">Amur catfish</name>
    <name type="synonym">Parasilurus asotus</name>
    <dbReference type="NCBI Taxonomy" id="30991"/>
    <lineage>
        <taxon>Eukaryota</taxon>
        <taxon>Metazoa</taxon>
        <taxon>Chordata</taxon>
        <taxon>Craniata</taxon>
        <taxon>Vertebrata</taxon>
        <taxon>Euteleostomi</taxon>
        <taxon>Actinopterygii</taxon>
        <taxon>Neopterygii</taxon>
        <taxon>Teleostei</taxon>
        <taxon>Ostariophysi</taxon>
        <taxon>Siluriformes</taxon>
        <taxon>Siluridae</taxon>
        <taxon>Silurus</taxon>
    </lineage>
</organism>
<keyword evidence="2" id="KW-0964">Secreted</keyword>
<sequence length="797" mass="89990">MYNDKLEKCCRDGLVENLLGYTCERRAEYIEGEVKCRQAFLHCCQRLADVRKAAVQEELHFARSEEREANEMSDKITSRSKFPESWMWDKEDIPSGTNVKIRDVALPESITTWVFTAVSISQEGICVANPYELIVNKNFFIDLKLPYSTSVNEQIEIKVVIHNLNNKPLTKVYVELKETEDICSMASFKEKYRTTVSVDEQSSNAVSFVIIPLKAGNHIIEVKAFDLVSQMTDGVEKKLKVVTQGILTYTGEVTIILEPDKHGGRQRSEISRPFLNNQMPDTDAHTYIAVRGRPLSQMIEEAIWGRGLETLIKQPSGCGEQNLMAMVLPLIATHYLDKTNQWSDVGVDKRTKALGHIRTGIQTELTYQQDDHSFGMWPSSSGSTWLTAYVVKMFSLADDLVNVNHKVICDAAEWLVTKTKSSEGMFTEVSSSIGTSSMGNYQEHLYSAANYIARNINTTTDTYAVAMASYALARDGQLDTDRLFRFASSDRSYWPVKESHFFTLEATGYALLALLETRDYKKAKPIADWLRRNQAFGSGYHSTQATAVVFLAVAKYMTDKPKTKDGEMNVTVSSTARKTDFKGSFSKAYKNLQRTDKSRAEPGTGARSARAEPSRKPEDRMNRFLHETKEAAMTILDISLLTGFVADKDDLEKLMGVDKYINDFELNSQLSEKASVVIYLKKVSNKVKENIAFRVHMMLKVGVIQPAAVSVYEYYNIGTDIKVLNEPRDFYIHIACKDKLKLMEGKDYLIMGPEPTKIQDRFGFALLVLNQLQFPARLRSARAEGTPVSGYALLRSR</sequence>
<dbReference type="Gene3D" id="2.60.40.690">
    <property type="entry name" value="Alpha-macroglobulin, receptor-binding domain"/>
    <property type="match status" value="1"/>
</dbReference>
<dbReference type="GO" id="GO:0004866">
    <property type="term" value="F:endopeptidase inhibitor activity"/>
    <property type="evidence" value="ECO:0007669"/>
    <property type="project" value="InterPro"/>
</dbReference>
<dbReference type="Gene3D" id="2.60.40.10">
    <property type="entry name" value="Immunoglobulins"/>
    <property type="match status" value="1"/>
</dbReference>
<accession>A0AAD5AV58</accession>
<dbReference type="SMART" id="SM00104">
    <property type="entry name" value="ANATO"/>
    <property type="match status" value="1"/>
</dbReference>
<dbReference type="PANTHER" id="PTHR11412:SF81">
    <property type="entry name" value="COMPLEMENT C3"/>
    <property type="match status" value="1"/>
</dbReference>